<organism evidence="2 3">
    <name type="scientific">Albugo candida</name>
    <dbReference type="NCBI Taxonomy" id="65357"/>
    <lineage>
        <taxon>Eukaryota</taxon>
        <taxon>Sar</taxon>
        <taxon>Stramenopiles</taxon>
        <taxon>Oomycota</taxon>
        <taxon>Peronosporomycetes</taxon>
        <taxon>Albuginales</taxon>
        <taxon>Albuginaceae</taxon>
        <taxon>Albugo</taxon>
    </lineage>
</organism>
<evidence type="ECO:0000313" key="3">
    <source>
        <dbReference type="Proteomes" id="UP000053237"/>
    </source>
</evidence>
<keyword evidence="1" id="KW-0732">Signal</keyword>
<feature type="chain" id="PRO_5001529143" description="Secreted protein" evidence="1">
    <location>
        <begin position="22"/>
        <end position="132"/>
    </location>
</feature>
<protein>
    <recommendedName>
        <fullName evidence="4">Secreted protein</fullName>
    </recommendedName>
</protein>
<accession>A0A024FYV1</accession>
<proteinExistence type="predicted"/>
<keyword evidence="3" id="KW-1185">Reference proteome</keyword>
<sequence length="132" mass="15261">MRISTLCAFLLTRRMAMNTIALPNYVPTKSGLFPLLVFTGVDDAVCHECLVISLGCAKLYLLQVIEKMRLYWVEGHPDIPSSFLSYCHTHTRCNFYLVQPTNDDIIKPKIAFLSLVYIRRVTKTLRGLFFRW</sequence>
<reference evidence="2 3" key="1">
    <citation type="submission" date="2012-05" db="EMBL/GenBank/DDBJ databases">
        <title>Recombination and specialization in a pathogen metapopulation.</title>
        <authorList>
            <person name="Gardiner A."/>
            <person name="Kemen E."/>
            <person name="Schultz-Larsen T."/>
            <person name="MacLean D."/>
            <person name="Van Oosterhout C."/>
            <person name="Jones J.D.G."/>
        </authorList>
    </citation>
    <scope>NUCLEOTIDE SEQUENCE [LARGE SCALE GENOMIC DNA]</scope>
    <source>
        <strain evidence="2 3">Ac Nc2</strain>
    </source>
</reference>
<evidence type="ECO:0008006" key="4">
    <source>
        <dbReference type="Google" id="ProtNLM"/>
    </source>
</evidence>
<comment type="caution">
    <text evidence="2">The sequence shown here is derived from an EMBL/GenBank/DDBJ whole genome shotgun (WGS) entry which is preliminary data.</text>
</comment>
<dbReference type="EMBL" id="CAIX01000002">
    <property type="protein sequence ID" value="CCI39463.1"/>
    <property type="molecule type" value="Genomic_DNA"/>
</dbReference>
<evidence type="ECO:0000256" key="1">
    <source>
        <dbReference type="SAM" id="SignalP"/>
    </source>
</evidence>
<gene>
    <name evidence="2" type="ORF">BN9_002460</name>
</gene>
<dbReference type="Proteomes" id="UP000053237">
    <property type="component" value="Unassembled WGS sequence"/>
</dbReference>
<dbReference type="InParanoid" id="A0A024FYV1"/>
<evidence type="ECO:0000313" key="2">
    <source>
        <dbReference type="EMBL" id="CCI39463.1"/>
    </source>
</evidence>
<feature type="signal peptide" evidence="1">
    <location>
        <begin position="1"/>
        <end position="21"/>
    </location>
</feature>
<name>A0A024FYV1_9STRA</name>
<dbReference type="AlphaFoldDB" id="A0A024FYV1"/>